<evidence type="ECO:0000256" key="2">
    <source>
        <dbReference type="ARBA" id="ARBA00022692"/>
    </source>
</evidence>
<feature type="transmembrane region" description="Helical" evidence="5">
    <location>
        <begin position="185"/>
        <end position="204"/>
    </location>
</feature>
<dbReference type="Gene3D" id="1.50.10.150">
    <property type="entry name" value="Voltage-dependent anion channel"/>
    <property type="match status" value="1"/>
</dbReference>
<proteinExistence type="predicted"/>
<evidence type="ECO:0000313" key="6">
    <source>
        <dbReference type="EMBL" id="MET3633468.1"/>
    </source>
</evidence>
<organism evidence="6 7">
    <name type="scientific">Streptococcus porcorum</name>
    <dbReference type="NCBI Taxonomy" id="701526"/>
    <lineage>
        <taxon>Bacteria</taxon>
        <taxon>Bacillati</taxon>
        <taxon>Bacillota</taxon>
        <taxon>Bacilli</taxon>
        <taxon>Lactobacillales</taxon>
        <taxon>Streptococcaceae</taxon>
        <taxon>Streptococcus</taxon>
    </lineage>
</organism>
<feature type="transmembrane region" description="Helical" evidence="5">
    <location>
        <begin position="237"/>
        <end position="257"/>
    </location>
</feature>
<evidence type="ECO:0000256" key="1">
    <source>
        <dbReference type="ARBA" id="ARBA00004141"/>
    </source>
</evidence>
<evidence type="ECO:0000256" key="5">
    <source>
        <dbReference type="SAM" id="Phobius"/>
    </source>
</evidence>
<sequence>MTAFLSNIPLAITSLMLALFSLANLLSDFPKLSGIVYLLATLLLSLITGRLLLTAKTLLTEFENPVVASSFASFFMSLFVFITALPFEQRLKIGLWGLVLISYLIYIVWFSDHFISQKNLDQIYPSWFVLYVGLAISIPTSPSNTLEFLHLPILMVSSLAWLILFVTITYRQIKNPLSLTEKPLLAIYAAPLSLLLTAYLKLFPAANHPLILGVLLFSQLLYLFALVIFFKQIRNTFSPIFSAFSFPLVSSIGALKASLPLFNYHQSILILYTVELLLVITIIGFLTYNVFKFFRQKSLKILHASIINKNK</sequence>
<dbReference type="InterPro" id="IPR038665">
    <property type="entry name" value="Voltage-dep_anion_channel_sf"/>
</dbReference>
<evidence type="ECO:0000256" key="4">
    <source>
        <dbReference type="ARBA" id="ARBA00023136"/>
    </source>
</evidence>
<feature type="transmembrane region" description="Helical" evidence="5">
    <location>
        <begin position="153"/>
        <end position="173"/>
    </location>
</feature>
<feature type="transmembrane region" description="Helical" evidence="5">
    <location>
        <begin position="210"/>
        <end position="230"/>
    </location>
</feature>
<feature type="transmembrane region" description="Helical" evidence="5">
    <location>
        <begin position="93"/>
        <end position="111"/>
    </location>
</feature>
<evidence type="ECO:0000313" key="7">
    <source>
        <dbReference type="Proteomes" id="UP001549037"/>
    </source>
</evidence>
<protein>
    <submittedName>
        <fullName evidence="6">Exfoliative toxin A/B</fullName>
    </submittedName>
</protein>
<dbReference type="PANTHER" id="PTHR37955">
    <property type="entry name" value="TELLURITE RESISTANCE PROTEIN TEHA"/>
    <property type="match status" value="1"/>
</dbReference>
<keyword evidence="3 5" id="KW-1133">Transmembrane helix</keyword>
<comment type="subcellular location">
    <subcellularLocation>
        <location evidence="1">Membrane</location>
        <topology evidence="1">Multi-pass membrane protein</topology>
    </subcellularLocation>
</comment>
<dbReference type="RefSeq" id="WP_354367066.1">
    <property type="nucleotide sequence ID" value="NZ_JBEPLN010000001.1"/>
</dbReference>
<evidence type="ECO:0000256" key="3">
    <source>
        <dbReference type="ARBA" id="ARBA00022989"/>
    </source>
</evidence>
<name>A0ABV2JDZ4_9STRE</name>
<gene>
    <name evidence="6" type="ORF">ABID28_000098</name>
</gene>
<dbReference type="EMBL" id="JBEPLN010000001">
    <property type="protein sequence ID" value="MET3633468.1"/>
    <property type="molecule type" value="Genomic_DNA"/>
</dbReference>
<accession>A0ABV2JDZ4</accession>
<feature type="transmembrane region" description="Helical" evidence="5">
    <location>
        <begin position="65"/>
        <end position="87"/>
    </location>
</feature>
<dbReference type="PANTHER" id="PTHR37955:SF1">
    <property type="entry name" value="DEP DOMAIN-CONTAINING PROTEIN"/>
    <property type="match status" value="1"/>
</dbReference>
<dbReference type="InterPro" id="IPR004695">
    <property type="entry name" value="SLAC1/Mae1/Ssu1/TehA"/>
</dbReference>
<dbReference type="InterPro" id="IPR052951">
    <property type="entry name" value="Tellurite_res_ion_channel"/>
</dbReference>
<keyword evidence="7" id="KW-1185">Reference proteome</keyword>
<dbReference type="Proteomes" id="UP001549037">
    <property type="component" value="Unassembled WGS sequence"/>
</dbReference>
<reference evidence="6 7" key="1">
    <citation type="submission" date="2024-06" db="EMBL/GenBank/DDBJ databases">
        <title>Genomic Encyclopedia of Type Strains, Phase IV (KMG-IV): sequencing the most valuable type-strain genomes for metagenomic binning, comparative biology and taxonomic classification.</title>
        <authorList>
            <person name="Goeker M."/>
        </authorList>
    </citation>
    <scope>NUCLEOTIDE SEQUENCE [LARGE SCALE GENOMIC DNA]</scope>
    <source>
        <strain evidence="6 7">DSM 28302</strain>
    </source>
</reference>
<feature type="transmembrane region" description="Helical" evidence="5">
    <location>
        <begin position="269"/>
        <end position="291"/>
    </location>
</feature>
<feature type="transmembrane region" description="Helical" evidence="5">
    <location>
        <begin position="35"/>
        <end position="53"/>
    </location>
</feature>
<dbReference type="Pfam" id="PF03595">
    <property type="entry name" value="SLAC1"/>
    <property type="match status" value="1"/>
</dbReference>
<comment type="caution">
    <text evidence="6">The sequence shown here is derived from an EMBL/GenBank/DDBJ whole genome shotgun (WGS) entry which is preliminary data.</text>
</comment>
<keyword evidence="4 5" id="KW-0472">Membrane</keyword>
<feature type="transmembrane region" description="Helical" evidence="5">
    <location>
        <begin position="123"/>
        <end position="141"/>
    </location>
</feature>
<keyword evidence="2 5" id="KW-0812">Transmembrane</keyword>